<keyword evidence="1" id="KW-0732">Signal</keyword>
<dbReference type="KEGG" id="mav:MAV_5045"/>
<feature type="chain" id="PRO_5002603999" evidence="1">
    <location>
        <begin position="38"/>
        <end position="210"/>
    </location>
</feature>
<dbReference type="HOGENOM" id="CLU_1364945_0_0_11"/>
<name>A0A0H3A558_MYCA1</name>
<organism evidence="2 3">
    <name type="scientific">Mycobacterium avium (strain 104)</name>
    <dbReference type="NCBI Taxonomy" id="243243"/>
    <lineage>
        <taxon>Bacteria</taxon>
        <taxon>Bacillati</taxon>
        <taxon>Actinomycetota</taxon>
        <taxon>Actinomycetes</taxon>
        <taxon>Mycobacteriales</taxon>
        <taxon>Mycobacteriaceae</taxon>
        <taxon>Mycobacterium</taxon>
        <taxon>Mycobacterium avium complex (MAC)</taxon>
    </lineage>
</organism>
<feature type="signal peptide" evidence="1">
    <location>
        <begin position="1"/>
        <end position="37"/>
    </location>
</feature>
<evidence type="ECO:0000313" key="3">
    <source>
        <dbReference type="Proteomes" id="UP000001574"/>
    </source>
</evidence>
<reference evidence="2 3" key="1">
    <citation type="submission" date="2006-10" db="EMBL/GenBank/DDBJ databases">
        <authorList>
            <person name="Fleischmann R.D."/>
            <person name="Dodson R.J."/>
            <person name="Haft D.H."/>
            <person name="Merkel J.S."/>
            <person name="Nelson W.C."/>
            <person name="Fraser C.M."/>
        </authorList>
    </citation>
    <scope>NUCLEOTIDE SEQUENCE [LARGE SCALE GENOMIC DNA]</scope>
    <source>
        <strain evidence="2 3">104</strain>
    </source>
</reference>
<gene>
    <name evidence="2" type="ordered locus">MAV_5045</name>
</gene>
<sequence>MNANTFIRCRTGSYRALVAITVLATLAAGVTAARAQADDDDPGIPPAPVPLPVVTPTANGWQPKFPFPYDQMKGSVTDAEVNAEREMCQWFNAQYEPLKLQIERMNDTIIRNNGNFDTNDVPRQLDIVTANIDQSVDFLTPRVQTLTQSYDHSGDMYFPLYEGDSFYGLWQQLSNVSAGLKGHQRTWFSGPSFLRAQHWGSKINRSHVCR</sequence>
<protein>
    <submittedName>
        <fullName evidence="2">Uncharacterized protein</fullName>
    </submittedName>
</protein>
<proteinExistence type="predicted"/>
<evidence type="ECO:0000313" key="2">
    <source>
        <dbReference type="EMBL" id="ABK69067.1"/>
    </source>
</evidence>
<dbReference type="Proteomes" id="UP000001574">
    <property type="component" value="Chromosome"/>
</dbReference>
<dbReference type="EMBL" id="CP000479">
    <property type="protein sequence ID" value="ABK69067.1"/>
    <property type="molecule type" value="Genomic_DNA"/>
</dbReference>
<dbReference type="AlphaFoldDB" id="A0A0H3A558"/>
<evidence type="ECO:0000256" key="1">
    <source>
        <dbReference type="SAM" id="SignalP"/>
    </source>
</evidence>
<accession>A0A0H3A558</accession>
<dbReference type="RefSeq" id="WP_011726408.1">
    <property type="nucleotide sequence ID" value="NC_008595.1"/>
</dbReference>